<dbReference type="Gene3D" id="3.10.20.30">
    <property type="match status" value="1"/>
</dbReference>
<sequence length="422" mass="46092">MAARNLGGSGGRVATPEATRIEATSGFDTAASRPTQPPGVRDGAVASAFLQSTVGGEHVAKRHRARFHPLEVAEVRRLTDDAVEVTFDVPDELADDYTYLPGQYVALRKDFDGHELRRSYSICRPPERGSISVAIKRDLGGQFSTWANSELKAGDTLDVMSPQGTFTSTLDALDGKHIVGIAAGSGITPLMALAHTVLARSETSEFELVYTNRSTLDVMFLEELAELKDRYPARLALHHVLSREQRTAPLLSGRIDAEKLRTMLDVLIRPETVDEWFLCGPFELVQLARDTLEAAGVATKHVRYELFTTDADRVEPRHGRPVVVERGEATVAIEFTLDGQSSTVESPVSANESILNAALRVRPDVPFACAGGVCGTCRARLVEGSVNMTENYALEPDELERGYVLTCQSHPKSERVVVDYDV</sequence>
<name>A0A4Q2KQT4_9MICO</name>
<dbReference type="Proteomes" id="UP000293865">
    <property type="component" value="Unassembled WGS sequence"/>
</dbReference>
<protein>
    <submittedName>
        <fullName evidence="11">Phenylacetate-CoA oxygenase/reductase subunit PaaK</fullName>
    </submittedName>
</protein>
<dbReference type="AlphaFoldDB" id="A0A4Q2KQT4"/>
<keyword evidence="7" id="KW-0408">Iron</keyword>
<organism evidence="11 12">
    <name type="scientific">Agromyces albus</name>
    <dbReference type="NCBI Taxonomy" id="205332"/>
    <lineage>
        <taxon>Bacteria</taxon>
        <taxon>Bacillati</taxon>
        <taxon>Actinomycetota</taxon>
        <taxon>Actinomycetes</taxon>
        <taxon>Micrococcales</taxon>
        <taxon>Microbacteriaceae</taxon>
        <taxon>Agromyces</taxon>
    </lineage>
</organism>
<keyword evidence="2" id="KW-0285">Flavoprotein</keyword>
<dbReference type="InterPro" id="IPR039261">
    <property type="entry name" value="FNR_nucleotide-bd"/>
</dbReference>
<dbReference type="InterPro" id="IPR008333">
    <property type="entry name" value="Cbr1-like_FAD-bd_dom"/>
</dbReference>
<dbReference type="InterPro" id="IPR011884">
    <property type="entry name" value="PaaE"/>
</dbReference>
<feature type="domain" description="2Fe-2S ferredoxin-type" evidence="9">
    <location>
        <begin position="331"/>
        <end position="422"/>
    </location>
</feature>
<comment type="caution">
    <text evidence="11">The sequence shown here is derived from an EMBL/GenBank/DDBJ whole genome shotgun (WGS) entry which is preliminary data.</text>
</comment>
<dbReference type="OrthoDB" id="9796486at2"/>
<comment type="cofactor">
    <cofactor evidence="1">
        <name>FAD</name>
        <dbReference type="ChEBI" id="CHEBI:57692"/>
    </cofactor>
</comment>
<dbReference type="EMBL" id="SDPN01000039">
    <property type="protein sequence ID" value="RXZ67785.1"/>
    <property type="molecule type" value="Genomic_DNA"/>
</dbReference>
<dbReference type="InterPro" id="IPR001041">
    <property type="entry name" value="2Fe-2S_ferredoxin-type"/>
</dbReference>
<proteinExistence type="predicted"/>
<dbReference type="InterPro" id="IPR006058">
    <property type="entry name" value="2Fe2S_fd_BS"/>
</dbReference>
<dbReference type="PROSITE" id="PS00197">
    <property type="entry name" value="2FE2S_FER_1"/>
    <property type="match status" value="1"/>
</dbReference>
<feature type="domain" description="FAD-binding FR-type" evidence="10">
    <location>
        <begin position="65"/>
        <end position="169"/>
    </location>
</feature>
<dbReference type="Pfam" id="PF00111">
    <property type="entry name" value="Fer2"/>
    <property type="match status" value="1"/>
</dbReference>
<dbReference type="Gene3D" id="2.40.30.10">
    <property type="entry name" value="Translation factors"/>
    <property type="match status" value="1"/>
</dbReference>
<dbReference type="InterPro" id="IPR017938">
    <property type="entry name" value="Riboflavin_synthase-like_b-brl"/>
</dbReference>
<evidence type="ECO:0000259" key="10">
    <source>
        <dbReference type="PROSITE" id="PS51384"/>
    </source>
</evidence>
<keyword evidence="8" id="KW-0411">Iron-sulfur</keyword>
<dbReference type="GO" id="GO:0051537">
    <property type="term" value="F:2 iron, 2 sulfur cluster binding"/>
    <property type="evidence" value="ECO:0007669"/>
    <property type="project" value="UniProtKB-KW"/>
</dbReference>
<dbReference type="PANTHER" id="PTHR47354:SF8">
    <property type="entry name" value="1,2-PHENYLACETYL-COA EPOXIDASE, SUBUNIT E"/>
    <property type="match status" value="1"/>
</dbReference>
<dbReference type="InterPro" id="IPR050415">
    <property type="entry name" value="MRET"/>
</dbReference>
<keyword evidence="6" id="KW-0560">Oxidoreductase</keyword>
<evidence type="ECO:0000259" key="9">
    <source>
        <dbReference type="PROSITE" id="PS51085"/>
    </source>
</evidence>
<evidence type="ECO:0000256" key="4">
    <source>
        <dbReference type="ARBA" id="ARBA00022723"/>
    </source>
</evidence>
<dbReference type="PANTHER" id="PTHR47354">
    <property type="entry name" value="NADH OXIDOREDUCTASE HCR"/>
    <property type="match status" value="1"/>
</dbReference>
<dbReference type="PROSITE" id="PS51085">
    <property type="entry name" value="2FE2S_FER_2"/>
    <property type="match status" value="1"/>
</dbReference>
<evidence type="ECO:0000256" key="7">
    <source>
        <dbReference type="ARBA" id="ARBA00023004"/>
    </source>
</evidence>
<dbReference type="InterPro" id="IPR017927">
    <property type="entry name" value="FAD-bd_FR_type"/>
</dbReference>
<evidence type="ECO:0000256" key="3">
    <source>
        <dbReference type="ARBA" id="ARBA00022714"/>
    </source>
</evidence>
<keyword evidence="3" id="KW-0001">2Fe-2S</keyword>
<dbReference type="CDD" id="cd06214">
    <property type="entry name" value="PA_degradation_oxidoreductase_like"/>
    <property type="match status" value="1"/>
</dbReference>
<keyword evidence="4" id="KW-0479">Metal-binding</keyword>
<evidence type="ECO:0000256" key="1">
    <source>
        <dbReference type="ARBA" id="ARBA00001974"/>
    </source>
</evidence>
<dbReference type="CDD" id="cd00207">
    <property type="entry name" value="fer2"/>
    <property type="match status" value="1"/>
</dbReference>
<reference evidence="11 12" key="1">
    <citation type="submission" date="2019-01" db="EMBL/GenBank/DDBJ databases">
        <title>Agromyces.</title>
        <authorList>
            <person name="Li J."/>
        </authorList>
    </citation>
    <scope>NUCLEOTIDE SEQUENCE [LARGE SCALE GENOMIC DNA]</scope>
    <source>
        <strain evidence="11 12">DSM 15934</strain>
    </source>
</reference>
<dbReference type="SUPFAM" id="SSF63380">
    <property type="entry name" value="Riboflavin synthase domain-like"/>
    <property type="match status" value="1"/>
</dbReference>
<gene>
    <name evidence="11" type="primary">paaK</name>
    <name evidence="11" type="ORF">ESP51_16325</name>
</gene>
<evidence type="ECO:0000256" key="6">
    <source>
        <dbReference type="ARBA" id="ARBA00023002"/>
    </source>
</evidence>
<dbReference type="GO" id="GO:0010124">
    <property type="term" value="P:phenylacetate catabolic process"/>
    <property type="evidence" value="ECO:0007669"/>
    <property type="project" value="InterPro"/>
</dbReference>
<dbReference type="GO" id="GO:0046872">
    <property type="term" value="F:metal ion binding"/>
    <property type="evidence" value="ECO:0007669"/>
    <property type="project" value="UniProtKB-KW"/>
</dbReference>
<dbReference type="SUPFAM" id="SSF54292">
    <property type="entry name" value="2Fe-2S ferredoxin-like"/>
    <property type="match status" value="1"/>
</dbReference>
<keyword evidence="5" id="KW-0274">FAD</keyword>
<dbReference type="InterPro" id="IPR012675">
    <property type="entry name" value="Beta-grasp_dom_sf"/>
</dbReference>
<dbReference type="Pfam" id="PF00970">
    <property type="entry name" value="FAD_binding_6"/>
    <property type="match status" value="1"/>
</dbReference>
<dbReference type="GO" id="GO:0050660">
    <property type="term" value="F:flavin adenine dinucleotide binding"/>
    <property type="evidence" value="ECO:0007669"/>
    <property type="project" value="TreeGrafter"/>
</dbReference>
<dbReference type="InterPro" id="IPR036010">
    <property type="entry name" value="2Fe-2S_ferredoxin-like_sf"/>
</dbReference>
<evidence type="ECO:0000256" key="2">
    <source>
        <dbReference type="ARBA" id="ARBA00022630"/>
    </source>
</evidence>
<dbReference type="InterPro" id="IPR001433">
    <property type="entry name" value="OxRdtase_FAD/NAD-bd"/>
</dbReference>
<dbReference type="NCBIfam" id="TIGR02160">
    <property type="entry name" value="PA_CoA_Oxy5"/>
    <property type="match status" value="1"/>
</dbReference>
<evidence type="ECO:0000313" key="12">
    <source>
        <dbReference type="Proteomes" id="UP000293865"/>
    </source>
</evidence>
<evidence type="ECO:0000256" key="5">
    <source>
        <dbReference type="ARBA" id="ARBA00022827"/>
    </source>
</evidence>
<keyword evidence="12" id="KW-1185">Reference proteome</keyword>
<evidence type="ECO:0000256" key="8">
    <source>
        <dbReference type="ARBA" id="ARBA00023014"/>
    </source>
</evidence>
<dbReference type="Gene3D" id="3.40.50.80">
    <property type="entry name" value="Nucleotide-binding domain of ferredoxin-NADP reductase (FNR) module"/>
    <property type="match status" value="1"/>
</dbReference>
<dbReference type="Pfam" id="PF00175">
    <property type="entry name" value="NAD_binding_1"/>
    <property type="match status" value="1"/>
</dbReference>
<accession>A0A4Q2KQT4</accession>
<evidence type="ECO:0000313" key="11">
    <source>
        <dbReference type="EMBL" id="RXZ67785.1"/>
    </source>
</evidence>
<dbReference type="PROSITE" id="PS51384">
    <property type="entry name" value="FAD_FR"/>
    <property type="match status" value="1"/>
</dbReference>
<dbReference type="SUPFAM" id="SSF52343">
    <property type="entry name" value="Ferredoxin reductase-like, C-terminal NADP-linked domain"/>
    <property type="match status" value="1"/>
</dbReference>
<dbReference type="GO" id="GO:0016491">
    <property type="term" value="F:oxidoreductase activity"/>
    <property type="evidence" value="ECO:0007669"/>
    <property type="project" value="UniProtKB-KW"/>
</dbReference>